<dbReference type="Proteomes" id="UP001141336">
    <property type="component" value="Unassembled WGS sequence"/>
</dbReference>
<dbReference type="EMBL" id="JAPTGC010000001">
    <property type="protein sequence ID" value="MCZ0861912.1"/>
    <property type="molecule type" value="Genomic_DNA"/>
</dbReference>
<gene>
    <name evidence="1" type="ORF">O0S09_01400</name>
</gene>
<name>A0ABT4IKZ8_9EURY</name>
<sequence>MMDSYTIRKIDARRFTVTVTSPGKQSWRTLESAGLAVMDEKRAPCNGGQCYSWTVQARRPGIYELRMIQQSDDGAYRRVVIPIIAEAS</sequence>
<protein>
    <recommendedName>
        <fullName evidence="3">Proteinase inhibitor I42 chagasin domain-containing protein</fullName>
    </recommendedName>
</protein>
<reference evidence="1" key="1">
    <citation type="submission" date="2022-12" db="EMBL/GenBank/DDBJ databases">
        <title>Isolation and characterisation of novel Methanocorpusculum spp. from native Australian herbivores indicates the genus is ancestrally host-associated.</title>
        <authorList>
            <person name="Volmer J.G."/>
            <person name="Soo R.M."/>
            <person name="Evans P.N."/>
            <person name="Hoedt E.C."/>
            <person name="Astorga Alsina A.L."/>
            <person name="Woodcroft B.J."/>
            <person name="Tyson G.W."/>
            <person name="Hugenholtz P."/>
            <person name="Morrison M."/>
        </authorList>
    </citation>
    <scope>NUCLEOTIDE SEQUENCE</scope>
    <source>
        <strain evidence="1">CW153</strain>
    </source>
</reference>
<proteinExistence type="predicted"/>
<evidence type="ECO:0000313" key="2">
    <source>
        <dbReference type="Proteomes" id="UP001141336"/>
    </source>
</evidence>
<evidence type="ECO:0000313" key="1">
    <source>
        <dbReference type="EMBL" id="MCZ0861912.1"/>
    </source>
</evidence>
<comment type="caution">
    <text evidence="1">The sequence shown here is derived from an EMBL/GenBank/DDBJ whole genome shotgun (WGS) entry which is preliminary data.</text>
</comment>
<organism evidence="1 2">
    <name type="scientific">Methanocorpusculum vombati</name>
    <dbReference type="NCBI Taxonomy" id="3002864"/>
    <lineage>
        <taxon>Archaea</taxon>
        <taxon>Methanobacteriati</taxon>
        <taxon>Methanobacteriota</taxon>
        <taxon>Stenosarchaea group</taxon>
        <taxon>Methanomicrobia</taxon>
        <taxon>Methanomicrobiales</taxon>
        <taxon>Methanocorpusculaceae</taxon>
        <taxon>Methanocorpusculum</taxon>
    </lineage>
</organism>
<dbReference type="RefSeq" id="WP_268922105.1">
    <property type="nucleotide sequence ID" value="NZ_JAPTGC010000001.1"/>
</dbReference>
<accession>A0ABT4IKZ8</accession>
<evidence type="ECO:0008006" key="3">
    <source>
        <dbReference type="Google" id="ProtNLM"/>
    </source>
</evidence>
<keyword evidence="2" id="KW-1185">Reference proteome</keyword>